<gene>
    <name evidence="2" type="ORF">SAMN02746064_00986</name>
</gene>
<dbReference type="InterPro" id="IPR004013">
    <property type="entry name" value="PHP_dom"/>
</dbReference>
<dbReference type="RefSeq" id="WP_073269974.1">
    <property type="nucleotide sequence ID" value="NZ_FQTU01000005.1"/>
</dbReference>
<dbReference type="Pfam" id="PF02811">
    <property type="entry name" value="PHP"/>
    <property type="match status" value="1"/>
</dbReference>
<dbReference type="PANTHER" id="PTHR42924:SF3">
    <property type="entry name" value="POLYMERASE_HISTIDINOL PHOSPHATASE N-TERMINAL DOMAIN-CONTAINING PROTEIN"/>
    <property type="match status" value="1"/>
</dbReference>
<name>A0A1M4VGV6_9FIRM</name>
<dbReference type="SUPFAM" id="SSF89550">
    <property type="entry name" value="PHP domain-like"/>
    <property type="match status" value="1"/>
</dbReference>
<feature type="domain" description="Polymerase/histidinol phosphatase N-terminal" evidence="1">
    <location>
        <begin position="8"/>
        <end position="76"/>
    </location>
</feature>
<organism evidence="2 3">
    <name type="scientific">Alkalibacter saccharofermentans DSM 14828</name>
    <dbReference type="NCBI Taxonomy" id="1120975"/>
    <lineage>
        <taxon>Bacteria</taxon>
        <taxon>Bacillati</taxon>
        <taxon>Bacillota</taxon>
        <taxon>Clostridia</taxon>
        <taxon>Eubacteriales</taxon>
        <taxon>Eubacteriaceae</taxon>
        <taxon>Alkalibacter</taxon>
    </lineage>
</organism>
<evidence type="ECO:0000313" key="3">
    <source>
        <dbReference type="Proteomes" id="UP000184251"/>
    </source>
</evidence>
<evidence type="ECO:0000259" key="1">
    <source>
        <dbReference type="SMART" id="SM00481"/>
    </source>
</evidence>
<dbReference type="OrthoDB" id="9791620at2"/>
<keyword evidence="3" id="KW-1185">Reference proteome</keyword>
<dbReference type="STRING" id="1120975.SAMN02746064_00986"/>
<evidence type="ECO:0000313" key="2">
    <source>
        <dbReference type="EMBL" id="SHE68063.1"/>
    </source>
</evidence>
<dbReference type="CDD" id="cd07432">
    <property type="entry name" value="PHP_HisPPase"/>
    <property type="match status" value="1"/>
</dbReference>
<dbReference type="EMBL" id="FQTU01000005">
    <property type="protein sequence ID" value="SHE68063.1"/>
    <property type="molecule type" value="Genomic_DNA"/>
</dbReference>
<dbReference type="InterPro" id="IPR052018">
    <property type="entry name" value="PHP_domain"/>
</dbReference>
<dbReference type="InterPro" id="IPR016195">
    <property type="entry name" value="Pol/histidinol_Pase-like"/>
</dbReference>
<sequence>MDLKAFAVDLHIHSCLSPCGDLDMTPNNIVNMSLLKGLDAIAVADHNSGRNLPAVAKVARKSGLTLVPGIEVNTKEEIHALAYFNRVEDAMELGEHLYKKLPDIKNDEKLFGQQLELNEFDEESGKVDKLLINAVDITINRLDELVKGLGGIIVPAHIDRRSFSIVSNLGFIPDELDIKTVELSSMYKKGQNPLIDMIAAKYRILRSSDAHYLHQILEREFFMHLDENTPEAIIGKLKEGKQKAEDL</sequence>
<dbReference type="GO" id="GO:0004534">
    <property type="term" value="F:5'-3' RNA exonuclease activity"/>
    <property type="evidence" value="ECO:0007669"/>
    <property type="project" value="TreeGrafter"/>
</dbReference>
<dbReference type="SMART" id="SM00481">
    <property type="entry name" value="POLIIIAc"/>
    <property type="match status" value="1"/>
</dbReference>
<dbReference type="InterPro" id="IPR003141">
    <property type="entry name" value="Pol/His_phosphatase_N"/>
</dbReference>
<dbReference type="GO" id="GO:0035312">
    <property type="term" value="F:5'-3' DNA exonuclease activity"/>
    <property type="evidence" value="ECO:0007669"/>
    <property type="project" value="TreeGrafter"/>
</dbReference>
<proteinExistence type="predicted"/>
<protein>
    <recommendedName>
        <fullName evidence="1">Polymerase/histidinol phosphatase N-terminal domain-containing protein</fullName>
    </recommendedName>
</protein>
<dbReference type="Proteomes" id="UP000184251">
    <property type="component" value="Unassembled WGS sequence"/>
</dbReference>
<reference evidence="2 3" key="1">
    <citation type="submission" date="2016-11" db="EMBL/GenBank/DDBJ databases">
        <authorList>
            <person name="Jaros S."/>
            <person name="Januszkiewicz K."/>
            <person name="Wedrychowicz H."/>
        </authorList>
    </citation>
    <scope>NUCLEOTIDE SEQUENCE [LARGE SCALE GENOMIC DNA]</scope>
    <source>
        <strain evidence="2 3">DSM 14828</strain>
    </source>
</reference>
<dbReference type="Gene3D" id="3.20.20.140">
    <property type="entry name" value="Metal-dependent hydrolases"/>
    <property type="match status" value="1"/>
</dbReference>
<accession>A0A1M4VGV6</accession>
<dbReference type="AlphaFoldDB" id="A0A1M4VGV6"/>
<dbReference type="PANTHER" id="PTHR42924">
    <property type="entry name" value="EXONUCLEASE"/>
    <property type="match status" value="1"/>
</dbReference>